<feature type="domain" description="NACHT" evidence="4">
    <location>
        <begin position="74"/>
        <end position="220"/>
    </location>
</feature>
<evidence type="ECO:0000313" key="5">
    <source>
        <dbReference type="EMBL" id="KAF6839185.1"/>
    </source>
</evidence>
<comment type="caution">
    <text evidence="5">The sequence shown here is derived from an EMBL/GenBank/DDBJ whole genome shotgun (WGS) entry which is preliminary data.</text>
</comment>
<keyword evidence="6" id="KW-1185">Reference proteome</keyword>
<sequence>MTNTSQGNTGAGTSGKPPTAQQNAVDDSKCTDIFRTSINYALQKDRNSVCAPDTGLWFFHHPEYEAFQRAKGPQLLFVTAEAGGGKSTTMRTLIDLLKESEEPPLIAYFFFKDDDDGLRSYDEAMVALIHQLLAQEPGLVQHVREQYREHGDAIKNQTKAMWTILQTMASKTMRDVICVFDAVDECTPTGTRQLIMDLADVFQKPASPTSRLRCVVSSRPYQDENHSYAGLLASSNVRHLVGENARVRADIRKVIRVKARELAEKRKLDQRIQDMLVDRLCAQNAHTRSFLAVHVAFDLLDSHHLMQGGAEPEEHAISAILAEIPYQLSDQFDEMLRRSTNKEHAWKMFCVILAARRTLKISEFKVIYSLTQPTSVPVQSFDELEFPSDDEEFKKLVRLRCGLFITFGKNSAHLFHQTAREHLMAKVEGSGMTPTAESAQTSEDGGEIAVPKLESSWRGSISAAKANLVLATVCLDLITTPVSRTWVLEVFDILNAGNGMYDELELFLSQRPFFPYAAYNWHEHVVLGGDEALKALCSPRYAAVLDISNTAFWAWFLPLAEYINTSRHQPKAVISSIWDPDEKSRRLRHDYGSFLRDGCIKKLFPMSGKVRALFDDVSPNVATHIDGPQWQAKEGYRLVDSFHQAYGEYHQTSANKAVAAMNRGDKELASILSADAPTPVLIWTCITDGASQALRTTLASVQGLNWLQETPEHIMYVRRKWNGWSSRTGKDLRESRSKGWTKPWPSTFVTISRASALPEHDDLFAALADWTEASPFSKEYAQQIWEAGGFIVPSLCRRLVEAGASIHVKLWSDGRTAIQIAAAFWEHDLIQTLLELGADPAGCSDNGYTALHWFFHSEKPFDDGSPTGMPTKSQLKSSVKTQQLYRKSRITASAKALASSMASQGSALDAPCRNGKTALMLAVKESPTATKALLEAGAKPDTRDDRSRTAVMHFFRDGFNGRPTSILEQLLHAGADSSASDSSGRTVLGYWAHRVTGVSLSNIYPGSNSYNTAFDVLNSLGALSQRDLMVKELASLDVPLTAAARLGNARLCWALLDTGANPDNHGIGPESSLGMNNGSVAGDMEDLAWKPLMVALWSKAYRTAAILLHYGADVGFQLPGRKRTKYNKHRRQKAGIAPLHLAVNTTPWTCGDIGLSTGGLSSGCGFRAAARPLHPVAKRSPWERLAELDRKLKAQHKAREDNSSDPEFETKRAVFANDSTGADSVPFDTLFESTFSPERPCDPLLEAVITRDQGLSERQEGLVEYMLRSGASVNARSEEGITPLLASVVAGQLNLAKLLLQHGADPNIATTGGCTPLMVAARNDRRDLVEALLSSGANPDAQLNSVDPEACDCGEFISWSHFTHNRCYAPLSALALAAERENRGAVEALLEHGADPNLGILHHAHGRVPSRRERRAREKSGRETDAPSSSDEEPEDERWVGYVSVGTALTWARGEVRELLLWHGADPEREEAMRECECTVIERKQRKGGIFSESEEEYPADEESESGEWPWQRSRAQRTMRRVNSNSS</sequence>
<dbReference type="PANTHER" id="PTHR10039">
    <property type="entry name" value="AMELOGENIN"/>
    <property type="match status" value="1"/>
</dbReference>
<protein>
    <submittedName>
        <fullName evidence="5">Ankyrin repeat-containing protein</fullName>
    </submittedName>
</protein>
<dbReference type="Pfam" id="PF24883">
    <property type="entry name" value="NPHP3_N"/>
    <property type="match status" value="1"/>
</dbReference>
<dbReference type="EMBL" id="WIGO01000014">
    <property type="protein sequence ID" value="KAF6839185.1"/>
    <property type="molecule type" value="Genomic_DNA"/>
</dbReference>
<accession>A0A8H6KX52</accession>
<feature type="compositionally biased region" description="Basic and acidic residues" evidence="3">
    <location>
        <begin position="1415"/>
        <end position="1425"/>
    </location>
</feature>
<evidence type="ECO:0000256" key="3">
    <source>
        <dbReference type="SAM" id="MobiDB-lite"/>
    </source>
</evidence>
<feature type="compositionally biased region" description="Basic residues" evidence="3">
    <location>
        <begin position="1402"/>
        <end position="1414"/>
    </location>
</feature>
<feature type="region of interest" description="Disordered" evidence="3">
    <location>
        <begin position="1"/>
        <end position="26"/>
    </location>
</feature>
<feature type="region of interest" description="Disordered" evidence="3">
    <location>
        <begin position="1399"/>
        <end position="1437"/>
    </location>
</feature>
<keyword evidence="2" id="KW-0040">ANK repeat</keyword>
<feature type="region of interest" description="Disordered" evidence="3">
    <location>
        <begin position="1485"/>
        <end position="1528"/>
    </location>
</feature>
<dbReference type="InterPro" id="IPR007111">
    <property type="entry name" value="NACHT_NTPase"/>
</dbReference>
<organism evidence="5 6">
    <name type="scientific">Colletotrichum plurivorum</name>
    <dbReference type="NCBI Taxonomy" id="2175906"/>
    <lineage>
        <taxon>Eukaryota</taxon>
        <taxon>Fungi</taxon>
        <taxon>Dikarya</taxon>
        <taxon>Ascomycota</taxon>
        <taxon>Pezizomycotina</taxon>
        <taxon>Sordariomycetes</taxon>
        <taxon>Hypocreomycetidae</taxon>
        <taxon>Glomerellales</taxon>
        <taxon>Glomerellaceae</taxon>
        <taxon>Colletotrichum</taxon>
        <taxon>Colletotrichum orchidearum species complex</taxon>
    </lineage>
</organism>
<evidence type="ECO:0000256" key="1">
    <source>
        <dbReference type="ARBA" id="ARBA00022737"/>
    </source>
</evidence>
<dbReference type="SMART" id="SM00248">
    <property type="entry name" value="ANK"/>
    <property type="match status" value="8"/>
</dbReference>
<dbReference type="InterPro" id="IPR027417">
    <property type="entry name" value="P-loop_NTPase"/>
</dbReference>
<dbReference type="Proteomes" id="UP000654918">
    <property type="component" value="Unassembled WGS sequence"/>
</dbReference>
<evidence type="ECO:0000259" key="4">
    <source>
        <dbReference type="PROSITE" id="PS50837"/>
    </source>
</evidence>
<dbReference type="InterPro" id="IPR002110">
    <property type="entry name" value="Ankyrin_rpt"/>
</dbReference>
<name>A0A8H6KX52_9PEZI</name>
<keyword evidence="1" id="KW-0677">Repeat</keyword>
<dbReference type="Gene3D" id="3.40.50.300">
    <property type="entry name" value="P-loop containing nucleotide triphosphate hydrolases"/>
    <property type="match status" value="1"/>
</dbReference>
<dbReference type="Gene3D" id="1.25.40.20">
    <property type="entry name" value="Ankyrin repeat-containing domain"/>
    <property type="match status" value="4"/>
</dbReference>
<dbReference type="InterPro" id="IPR036770">
    <property type="entry name" value="Ankyrin_rpt-contain_sf"/>
</dbReference>
<feature type="repeat" description="ANK" evidence="2">
    <location>
        <begin position="1279"/>
        <end position="1311"/>
    </location>
</feature>
<dbReference type="PROSITE" id="PS50088">
    <property type="entry name" value="ANK_REPEAT"/>
    <property type="match status" value="3"/>
</dbReference>
<feature type="compositionally biased region" description="Acidic residues" evidence="3">
    <location>
        <begin position="1493"/>
        <end position="1506"/>
    </location>
</feature>
<feature type="repeat" description="ANK" evidence="2">
    <location>
        <begin position="1312"/>
        <end position="1344"/>
    </location>
</feature>
<evidence type="ECO:0000256" key="2">
    <source>
        <dbReference type="PROSITE-ProRule" id="PRU00023"/>
    </source>
</evidence>
<dbReference type="InterPro" id="IPR056884">
    <property type="entry name" value="NPHP3-like_N"/>
</dbReference>
<gene>
    <name evidence="5" type="ORF">CPLU01_01923</name>
</gene>
<dbReference type="Pfam" id="PF00023">
    <property type="entry name" value="Ank"/>
    <property type="match status" value="1"/>
</dbReference>
<dbReference type="SUPFAM" id="SSF48403">
    <property type="entry name" value="Ankyrin repeat"/>
    <property type="match status" value="2"/>
</dbReference>
<feature type="repeat" description="ANK" evidence="2">
    <location>
        <begin position="813"/>
        <end position="845"/>
    </location>
</feature>
<evidence type="ECO:0000313" key="6">
    <source>
        <dbReference type="Proteomes" id="UP000654918"/>
    </source>
</evidence>
<proteinExistence type="predicted"/>
<dbReference type="Pfam" id="PF12796">
    <property type="entry name" value="Ank_2"/>
    <property type="match status" value="1"/>
</dbReference>
<dbReference type="PROSITE" id="PS50297">
    <property type="entry name" value="ANK_REP_REGION"/>
    <property type="match status" value="3"/>
</dbReference>
<reference evidence="5" key="1">
    <citation type="journal article" date="2020" name="Phytopathology">
        <title>Genome Sequence Resources of Colletotrichum truncatum, C. plurivorum, C. musicola, and C. sojae: Four Species Pathogenic to Soybean (Glycine max).</title>
        <authorList>
            <person name="Rogerio F."/>
            <person name="Boufleur T.R."/>
            <person name="Ciampi-Guillardi M."/>
            <person name="Sukno S.A."/>
            <person name="Thon M.R."/>
            <person name="Massola Junior N.S."/>
            <person name="Baroncelli R."/>
        </authorList>
    </citation>
    <scope>NUCLEOTIDE SEQUENCE</scope>
    <source>
        <strain evidence="5">LFN00145</strain>
    </source>
</reference>
<dbReference type="PROSITE" id="PS50837">
    <property type="entry name" value="NACHT"/>
    <property type="match status" value="1"/>
</dbReference>